<sequence length="512" mass="55122">MWQRFSLYDIRVIGHYLGVLVLFSTIALLVPLATAIACGEWEPASHYLLTIGITLILGSGLRFLRIEPGRLGRQQALAVTGFAWIVLACVASIPLYLSGHFASYLDALFDGVSGITTTGASIILDLDHLSYADNMWRFMMHLLGGFGLIVVALSFGLFGKRSGASLYSSEGRSEHVVPNVVQTTQFIAKIGMGFIILATGILSLVCLFIGMEPLRAVLQSFWLAVSGFMTGGFAPMSQSIMYYHSFPIEVVLMLLMLLGSVNFVLHSEIWKGHVAVFFRDLEIRTMVLWLAVMTCVFAASLSASLNFSDLPAMLRRGGFMVISAFSTTGFQNITTNQLTGALSSGAFLVVALLMAVGGSGGSTSGGVKFSRVGIIAKSIVATIKEALAPDSARVVVSYNHVGRRMVTPEVVKEAMTVFTLYVLTYVIGALVGIAHGYEATQAIFESVSMASNGGVSSGLAAPGMPATLEAFYIVQMWAGRLEFVTLLALIVEIFVSFKPRRRAPQIRTGEVL</sequence>
<dbReference type="GO" id="GO:0008324">
    <property type="term" value="F:monoatomic cation transmembrane transporter activity"/>
    <property type="evidence" value="ECO:0007669"/>
    <property type="project" value="InterPro"/>
</dbReference>
<organism evidence="10 11">
    <name type="scientific">Gordonibacter pamelaeae</name>
    <dbReference type="NCBI Taxonomy" id="471189"/>
    <lineage>
        <taxon>Bacteria</taxon>
        <taxon>Bacillati</taxon>
        <taxon>Actinomycetota</taxon>
        <taxon>Coriobacteriia</taxon>
        <taxon>Eggerthellales</taxon>
        <taxon>Eggerthellaceae</taxon>
        <taxon>Gordonibacter</taxon>
    </lineage>
</organism>
<evidence type="ECO:0000256" key="5">
    <source>
        <dbReference type="ARBA" id="ARBA00022692"/>
    </source>
</evidence>
<evidence type="ECO:0000256" key="2">
    <source>
        <dbReference type="ARBA" id="ARBA00009137"/>
    </source>
</evidence>
<feature type="transmembrane region" description="Helical" evidence="9">
    <location>
        <begin position="44"/>
        <end position="64"/>
    </location>
</feature>
<dbReference type="PANTHER" id="PTHR32024">
    <property type="entry name" value="TRK SYSTEM POTASSIUM UPTAKE PROTEIN TRKG-RELATED"/>
    <property type="match status" value="1"/>
</dbReference>
<evidence type="ECO:0000256" key="4">
    <source>
        <dbReference type="ARBA" id="ARBA00022475"/>
    </source>
</evidence>
<feature type="transmembrane region" description="Helical" evidence="9">
    <location>
        <begin position="190"/>
        <end position="210"/>
    </location>
</feature>
<evidence type="ECO:0000256" key="7">
    <source>
        <dbReference type="ARBA" id="ARBA00023065"/>
    </source>
</evidence>
<dbReference type="GO" id="GO:0030001">
    <property type="term" value="P:metal ion transport"/>
    <property type="evidence" value="ECO:0007669"/>
    <property type="project" value="UniProtKB-ARBA"/>
</dbReference>
<dbReference type="GO" id="GO:0005886">
    <property type="term" value="C:plasma membrane"/>
    <property type="evidence" value="ECO:0007669"/>
    <property type="project" value="UniProtKB-SubCell"/>
</dbReference>
<evidence type="ECO:0000256" key="9">
    <source>
        <dbReference type="SAM" id="Phobius"/>
    </source>
</evidence>
<reference evidence="10 11" key="1">
    <citation type="journal article" date="2018" name="Elife">
        <title>Discovery and characterization of a prevalent human gut bacterial enzyme sufficient for the inactivation of a family of plant toxins.</title>
        <authorList>
            <person name="Koppel N."/>
            <person name="Bisanz J.E."/>
            <person name="Pandelia M.E."/>
            <person name="Turnbaugh P.J."/>
            <person name="Balskus E.P."/>
        </authorList>
    </citation>
    <scope>NUCLEOTIDE SEQUENCE [LARGE SCALE GENOMIC DNA]</scope>
    <source>
        <strain evidence="10 11">3C</strain>
    </source>
</reference>
<proteinExistence type="inferred from homology"/>
<feature type="transmembrane region" description="Helical" evidence="9">
    <location>
        <begin position="138"/>
        <end position="158"/>
    </location>
</feature>
<dbReference type="EMBL" id="PPTS01000008">
    <property type="protein sequence ID" value="RDB62947.1"/>
    <property type="molecule type" value="Genomic_DNA"/>
</dbReference>
<feature type="transmembrane region" description="Helical" evidence="9">
    <location>
        <begin position="12"/>
        <end position="32"/>
    </location>
</feature>
<keyword evidence="7" id="KW-0406">Ion transport</keyword>
<dbReference type="RefSeq" id="WP_015539362.1">
    <property type="nucleotide sequence ID" value="NZ_CABMMS010000008.1"/>
</dbReference>
<protein>
    <submittedName>
        <fullName evidence="10">TrkH family potassium uptake protein</fullName>
    </submittedName>
</protein>
<evidence type="ECO:0000256" key="6">
    <source>
        <dbReference type="ARBA" id="ARBA00022989"/>
    </source>
</evidence>
<keyword evidence="5 9" id="KW-0812">Transmembrane</keyword>
<dbReference type="AlphaFoldDB" id="A0A369LWC3"/>
<comment type="subcellular location">
    <subcellularLocation>
        <location evidence="1">Cell membrane</location>
        <topology evidence="1">Multi-pass membrane protein</topology>
    </subcellularLocation>
</comment>
<evidence type="ECO:0000256" key="1">
    <source>
        <dbReference type="ARBA" id="ARBA00004651"/>
    </source>
</evidence>
<gene>
    <name evidence="10" type="ORF">C1877_12455</name>
</gene>
<dbReference type="OrthoDB" id="9810952at2"/>
<comment type="caution">
    <text evidence="10">The sequence shown here is derived from an EMBL/GenBank/DDBJ whole genome shotgun (WGS) entry which is preliminary data.</text>
</comment>
<feature type="transmembrane region" description="Helical" evidence="9">
    <location>
        <begin position="76"/>
        <end position="97"/>
    </location>
</feature>
<comment type="similarity">
    <text evidence="2">Belongs to the TrkH potassium transport family.</text>
</comment>
<feature type="transmembrane region" description="Helical" evidence="9">
    <location>
        <begin position="340"/>
        <end position="361"/>
    </location>
</feature>
<dbReference type="Pfam" id="PF02386">
    <property type="entry name" value="TrkH"/>
    <property type="match status" value="1"/>
</dbReference>
<keyword evidence="4" id="KW-1003">Cell membrane</keyword>
<evidence type="ECO:0000313" key="10">
    <source>
        <dbReference type="EMBL" id="RDB62947.1"/>
    </source>
</evidence>
<keyword evidence="6 9" id="KW-1133">Transmembrane helix</keyword>
<evidence type="ECO:0000256" key="3">
    <source>
        <dbReference type="ARBA" id="ARBA00022448"/>
    </source>
</evidence>
<feature type="transmembrane region" description="Helical" evidence="9">
    <location>
        <begin position="414"/>
        <end position="437"/>
    </location>
</feature>
<dbReference type="Proteomes" id="UP000254000">
    <property type="component" value="Unassembled WGS sequence"/>
</dbReference>
<feature type="transmembrane region" description="Helical" evidence="9">
    <location>
        <begin position="246"/>
        <end position="266"/>
    </location>
</feature>
<accession>A0A369LWC3</accession>
<dbReference type="GeneID" id="78360505"/>
<name>A0A369LWC3_9ACTN</name>
<evidence type="ECO:0000256" key="8">
    <source>
        <dbReference type="ARBA" id="ARBA00023136"/>
    </source>
</evidence>
<feature type="transmembrane region" description="Helical" evidence="9">
    <location>
        <begin position="286"/>
        <end position="305"/>
    </location>
</feature>
<keyword evidence="8 9" id="KW-0472">Membrane</keyword>
<feature type="transmembrane region" description="Helical" evidence="9">
    <location>
        <begin position="477"/>
        <end position="497"/>
    </location>
</feature>
<dbReference type="InterPro" id="IPR003445">
    <property type="entry name" value="Cat_transpt"/>
</dbReference>
<keyword evidence="3" id="KW-0813">Transport</keyword>
<dbReference type="PANTHER" id="PTHR32024:SF2">
    <property type="entry name" value="TRK SYSTEM POTASSIUM UPTAKE PROTEIN TRKG-RELATED"/>
    <property type="match status" value="1"/>
</dbReference>
<keyword evidence="11" id="KW-1185">Reference proteome</keyword>
<evidence type="ECO:0000313" key="11">
    <source>
        <dbReference type="Proteomes" id="UP000254000"/>
    </source>
</evidence>